<protein>
    <submittedName>
        <fullName evidence="1">Alpha/beta hydrolase</fullName>
    </submittedName>
</protein>
<dbReference type="RefSeq" id="WP_005185859.1">
    <property type="nucleotide sequence ID" value="NZ_CP045804.1"/>
</dbReference>
<gene>
    <name evidence="1" type="ORF">GII30_07355</name>
</gene>
<dbReference type="GO" id="GO:0016787">
    <property type="term" value="F:hydrolase activity"/>
    <property type="evidence" value="ECO:0007669"/>
    <property type="project" value="UniProtKB-KW"/>
</dbReference>
<dbReference type="EMBL" id="CP045810">
    <property type="protein sequence ID" value="QHN39012.1"/>
    <property type="molecule type" value="Genomic_DNA"/>
</dbReference>
<organism evidence="1">
    <name type="scientific">Gordonia amarae</name>
    <dbReference type="NCBI Taxonomy" id="36821"/>
    <lineage>
        <taxon>Bacteria</taxon>
        <taxon>Bacillati</taxon>
        <taxon>Actinomycetota</taxon>
        <taxon>Actinomycetes</taxon>
        <taxon>Mycobacteriales</taxon>
        <taxon>Gordoniaceae</taxon>
        <taxon>Gordonia</taxon>
    </lineage>
</organism>
<dbReference type="AlphaFoldDB" id="A0A857MB98"/>
<name>A0A857MB98_9ACTN</name>
<dbReference type="SUPFAM" id="SSF53474">
    <property type="entry name" value="alpha/beta-Hydrolases"/>
    <property type="match status" value="1"/>
</dbReference>
<proteinExistence type="predicted"/>
<reference evidence="1" key="1">
    <citation type="journal article" date="2021" name="Nat. Microbiol.">
        <title>Cocultivation of an ultrasmall environmental parasitic bacterium with lytic ability against bacteria associated with wastewater foams.</title>
        <authorList>
            <person name="Batinovic S."/>
            <person name="Rose J.J.A."/>
            <person name="Ratcliffe J."/>
            <person name="Seviour R.J."/>
            <person name="Petrovski S."/>
        </authorList>
    </citation>
    <scope>NUCLEOTIDE SEQUENCE</scope>
    <source>
        <strain evidence="1">CON44</strain>
    </source>
</reference>
<evidence type="ECO:0000313" key="1">
    <source>
        <dbReference type="EMBL" id="QHN39012.1"/>
    </source>
</evidence>
<accession>A0A857MB98</accession>
<keyword evidence="1" id="KW-0378">Hydrolase</keyword>
<dbReference type="Gene3D" id="3.40.50.1820">
    <property type="entry name" value="alpha/beta hydrolase"/>
    <property type="match status" value="1"/>
</dbReference>
<dbReference type="InterPro" id="IPR029058">
    <property type="entry name" value="AB_hydrolase_fold"/>
</dbReference>
<sequence>MFGKAKKPSESPKELMARLAIRGPYRVLRGDLGIVGMPGQVFTPSSSTWLPARKRDSDRWPAIAFGHSWLADSGRYRDLLYHLASWGIVVAAPDAERGVLASDKALASSLRSALDVVSHVPLGFGAVKVDPEQVGYAGDGLGASAAVMAASTLTLHGQAPRPVKSVAAVFPAPTTAELLPAAETVTAQGLVIGGSILDGVHANPLPLAVAYGGDVVLRTLAGGASADLVEKFGPGRLVGINGADRKVHAQVRALLTGYLLYSLTGDYEYQAFCDPEVVLGEFTTLDLDDTPDLLDPVSTLLGATPPKPKKDTATPA</sequence>